<gene>
    <name evidence="2" type="ORF">PCON_08308</name>
</gene>
<evidence type="ECO:0000313" key="2">
    <source>
        <dbReference type="EMBL" id="CCX30206.1"/>
    </source>
</evidence>
<dbReference type="EMBL" id="HF935428">
    <property type="protein sequence ID" value="CCX30206.1"/>
    <property type="molecule type" value="Genomic_DNA"/>
</dbReference>
<feature type="region of interest" description="Disordered" evidence="1">
    <location>
        <begin position="162"/>
        <end position="194"/>
    </location>
</feature>
<name>U4LSC5_PYROM</name>
<accession>U4LSC5</accession>
<sequence length="227" mass="25068">MLYFSQLPSGNGEDEQQLSSIDIRASDVLYTIASEGSYMDSAATYPYLAGIAQQTIPPRLPVSQPYLQPYYRGFTQSPSHSHLQSREPNLGHRHQVVNHVPDVRDQFFCEGSFNDIPSPEQYGYNPTQPHRGRHFQNLVPIQIPQYRQGVVERFSDFSITTSEDRQGMGSGRNVRFGDREGSGPSAGASGSGMQFHGHPPPYDFFLGSKFPAGANCSSASGSFLVKT</sequence>
<organism evidence="2 3">
    <name type="scientific">Pyronema omphalodes (strain CBS 100304)</name>
    <name type="common">Pyronema confluens</name>
    <dbReference type="NCBI Taxonomy" id="1076935"/>
    <lineage>
        <taxon>Eukaryota</taxon>
        <taxon>Fungi</taxon>
        <taxon>Dikarya</taxon>
        <taxon>Ascomycota</taxon>
        <taxon>Pezizomycotina</taxon>
        <taxon>Pezizomycetes</taxon>
        <taxon>Pezizales</taxon>
        <taxon>Pyronemataceae</taxon>
        <taxon>Pyronema</taxon>
    </lineage>
</organism>
<dbReference type="Proteomes" id="UP000018144">
    <property type="component" value="Unassembled WGS sequence"/>
</dbReference>
<feature type="compositionally biased region" description="Low complexity" evidence="1">
    <location>
        <begin position="182"/>
        <end position="192"/>
    </location>
</feature>
<evidence type="ECO:0000313" key="3">
    <source>
        <dbReference type="Proteomes" id="UP000018144"/>
    </source>
</evidence>
<proteinExistence type="predicted"/>
<dbReference type="AlphaFoldDB" id="U4LSC5"/>
<keyword evidence="3" id="KW-1185">Reference proteome</keyword>
<protein>
    <submittedName>
        <fullName evidence="2">Uncharacterized protein</fullName>
    </submittedName>
</protein>
<evidence type="ECO:0000256" key="1">
    <source>
        <dbReference type="SAM" id="MobiDB-lite"/>
    </source>
</evidence>
<reference evidence="2 3" key="1">
    <citation type="journal article" date="2013" name="PLoS Genet.">
        <title>The genome and development-dependent transcriptomes of Pyronema confluens: a window into fungal evolution.</title>
        <authorList>
            <person name="Traeger S."/>
            <person name="Altegoer F."/>
            <person name="Freitag M."/>
            <person name="Gabaldon T."/>
            <person name="Kempken F."/>
            <person name="Kumar A."/>
            <person name="Marcet-Houben M."/>
            <person name="Poggeler S."/>
            <person name="Stajich J.E."/>
            <person name="Nowrousian M."/>
        </authorList>
    </citation>
    <scope>NUCLEOTIDE SEQUENCE [LARGE SCALE GENOMIC DNA]</scope>
    <source>
        <strain evidence="3">CBS 100304</strain>
        <tissue evidence="2">Vegetative mycelium</tissue>
    </source>
</reference>